<dbReference type="PROSITE" id="PS00383">
    <property type="entry name" value="TYR_PHOSPHATASE_1"/>
    <property type="match status" value="1"/>
</dbReference>
<dbReference type="InterPro" id="IPR000387">
    <property type="entry name" value="Tyr_Pase_dom"/>
</dbReference>
<dbReference type="Gene3D" id="2.60.40.10">
    <property type="entry name" value="Immunoglobulins"/>
    <property type="match status" value="2"/>
</dbReference>
<evidence type="ECO:0000256" key="11">
    <source>
        <dbReference type="SAM" id="Phobius"/>
    </source>
</evidence>
<evidence type="ECO:0000256" key="4">
    <source>
        <dbReference type="ARBA" id="ARBA00022729"/>
    </source>
</evidence>
<dbReference type="CDD" id="cd00063">
    <property type="entry name" value="FN3"/>
    <property type="match status" value="1"/>
</dbReference>
<protein>
    <recommendedName>
        <fullName evidence="2">protein-tyrosine-phosphatase</fullName>
        <ecNumber evidence="2">3.1.3.48</ecNumber>
    </recommendedName>
</protein>
<feature type="domain" description="Fibronectin type-III" evidence="14">
    <location>
        <begin position="102"/>
        <end position="205"/>
    </location>
</feature>
<feature type="domain" description="Tyrosine specific protein phosphatases" evidence="13">
    <location>
        <begin position="1195"/>
        <end position="1268"/>
    </location>
</feature>
<dbReference type="PROSITE" id="PS50055">
    <property type="entry name" value="TYR_PHOSPHATASE_PTP"/>
    <property type="match status" value="2"/>
</dbReference>
<dbReference type="Proteomes" id="UP000492821">
    <property type="component" value="Unassembled WGS sequence"/>
</dbReference>
<dbReference type="WBParaSite" id="Pan_g14849.t1">
    <property type="protein sequence ID" value="Pan_g14849.t1"/>
    <property type="gene ID" value="Pan_g14849"/>
</dbReference>
<dbReference type="InterPro" id="IPR003961">
    <property type="entry name" value="FN3_dom"/>
</dbReference>
<feature type="domain" description="Tyrosine specific protein phosphatases" evidence="13">
    <location>
        <begin position="903"/>
        <end position="974"/>
    </location>
</feature>
<dbReference type="InterPro" id="IPR013783">
    <property type="entry name" value="Ig-like_fold"/>
</dbReference>
<comment type="subcellular location">
    <subcellularLocation>
        <location evidence="1">Membrane</location>
        <topology evidence="1">Single-pass type I membrane protein</topology>
    </subcellularLocation>
</comment>
<dbReference type="FunFam" id="3.90.190.10:FF:000102">
    <property type="entry name" value="Receptor-type tyrosine-protein phosphatase"/>
    <property type="match status" value="1"/>
</dbReference>
<dbReference type="InterPro" id="IPR003595">
    <property type="entry name" value="Tyr_Pase_cat"/>
</dbReference>
<evidence type="ECO:0000256" key="1">
    <source>
        <dbReference type="ARBA" id="ARBA00004479"/>
    </source>
</evidence>
<dbReference type="GO" id="GO:0004725">
    <property type="term" value="F:protein tyrosine phosphatase activity"/>
    <property type="evidence" value="ECO:0007669"/>
    <property type="project" value="UniProtKB-EC"/>
</dbReference>
<dbReference type="EC" id="3.1.3.48" evidence="2"/>
<evidence type="ECO:0000259" key="14">
    <source>
        <dbReference type="PROSITE" id="PS50853"/>
    </source>
</evidence>
<name>A0A7E4UZT9_PANRE</name>
<dbReference type="Pfam" id="PF00102">
    <property type="entry name" value="Y_phosphatase"/>
    <property type="match status" value="2"/>
</dbReference>
<keyword evidence="7 11" id="KW-1133">Transmembrane helix</keyword>
<sequence length="1286" mass="145965">MPMDERYVPTYPPLRPTTDGWVMVEEPPEFEREFSQFEPESTTMISSELHGKPQNIFAAVIQGLLNSPENYPSMDSQESESTDFYDYTVDDEPSYSSTLVGSPSNVRVQATSNSSAVIQWDFDDSNGGSDGFIVKYLHEPVLGEQGRDDTAHWRSQTVMDPKARHLEIVRLNAHKPYAFCVLAVKQSRLGQCSDPPITVDKLQPLHMVQNLHVQYKTSQSVALKWDYTGPQPVRFFVKQSGQKSYLNQDLVEKRLVAPGFENKVDGAERSFMWQNLRQYMDYTFQVGVVSLHDGTVFWPKEVKVRTDATGPPFVEPPVFLEARTLGTAQIQLRCASEEYGPISHYWIIVVPGNYSKDDVRIMDSAALERSTAALKPRLTIAPVAKKVKKAATDEDDSDDSEEFDAEKVKRALEDEVLEANDYIEQEVEVGRSDEDSGIEADSLEVLKPVKTKSRRYKRHTKRYVEKRSGNSLDGIYIAAQIDSQEMRAFVRDQRSFTLGDGNNWHGFLNHPLDADTEYGVMMRAFAKGESASRRPLEYRAPMQEPAAKLYTDSPLSNPFSTKATDGVGKGKSTSMWLLGPLVIVLVVVIIIGMLLCWRFRSNKKGTRNNRHGSIMKVALPSGGPFMNGVSESSKLLTDAYGRPINGYGDANGNGNHVMESSMVDMYPGIGNGQTIMGNQSNYPTVQLPLPINGSLPNQTNSTIARGPIPISELATHIDKLKMNNNLLFTQEFECIDGGQHFTWESSSLELNKPKNRYANVVAYDHSRVLLHPIDNVQGSDYINANYIDGYGRAQAYIATQGPLPETFGDFWRMVWEQRSSVIVMLTRLEERARIKCDQYWPTKGMANYGRITVKLMDTVELAHYTIRTLQLEHRDEKELREVKQLQYTAWPDHGVPDHPTPFLMFLKRVKALNSKESGPIISHCSAGIGRTGAFIAIDYMLDKLRRENVVDIFECVTTLRAQRSYMVQTDDQYIFIHDAVLDAAQSGSTEVPADKLYHHTQRLLQPPKPTDELQYNGLELEFMTLSTLRTLNSRCVTANLPVNRPKNRYPHVVPYDTTRVIIDPCGVEGGDYINASWIDGYFQRANYIATQAPMNGTVDDFWRMLWEKESCIVVMLTHLREMGREKCFEYWPIDQPVSVAETLYVEPIAEYNMPQYMLREFKVTDRHTGQTRTIRHFQFVEWPENGVPKSAVEFLDFVGQVHNTKRQFGDSGPITVHCSTGAGRTGVFIALATIMDRMSLEHVVDVFTTVKLLRTERQNMVEEKDEYQFVYTAALEYLVNYDRNYE</sequence>
<dbReference type="InterPro" id="IPR000242">
    <property type="entry name" value="PTP_cat"/>
</dbReference>
<feature type="domain" description="Tyrosine-protein phosphatase" evidence="12">
    <location>
        <begin position="1018"/>
        <end position="1277"/>
    </location>
</feature>
<dbReference type="FunFam" id="3.90.190.10:FF:000088">
    <property type="entry name" value="Receptor protein-tyrosine phosphatase LAR"/>
    <property type="match status" value="1"/>
</dbReference>
<evidence type="ECO:0000259" key="12">
    <source>
        <dbReference type="PROSITE" id="PS50055"/>
    </source>
</evidence>
<dbReference type="InterPro" id="IPR036116">
    <property type="entry name" value="FN3_sf"/>
</dbReference>
<evidence type="ECO:0000256" key="7">
    <source>
        <dbReference type="ARBA" id="ARBA00022989"/>
    </source>
</evidence>
<keyword evidence="6" id="KW-0904">Protein phosphatase</keyword>
<dbReference type="SMART" id="SM00404">
    <property type="entry name" value="PTPc_motif"/>
    <property type="match status" value="2"/>
</dbReference>
<feature type="domain" description="Tyrosine-protein phosphatase" evidence="12">
    <location>
        <begin position="728"/>
        <end position="983"/>
    </location>
</feature>
<evidence type="ECO:0000256" key="8">
    <source>
        <dbReference type="ARBA" id="ARBA00023136"/>
    </source>
</evidence>
<dbReference type="GO" id="GO:0045202">
    <property type="term" value="C:synapse"/>
    <property type="evidence" value="ECO:0007669"/>
    <property type="project" value="UniProtKB-ARBA"/>
</dbReference>
<dbReference type="SMART" id="SM00194">
    <property type="entry name" value="PTPc"/>
    <property type="match status" value="2"/>
</dbReference>
<dbReference type="SUPFAM" id="SSF52799">
    <property type="entry name" value="(Phosphotyrosine protein) phosphatases II"/>
    <property type="match status" value="2"/>
</dbReference>
<comment type="catalytic activity">
    <reaction evidence="10">
        <text>O-phospho-L-tyrosyl-[protein] + H2O = L-tyrosyl-[protein] + phosphate</text>
        <dbReference type="Rhea" id="RHEA:10684"/>
        <dbReference type="Rhea" id="RHEA-COMP:10136"/>
        <dbReference type="Rhea" id="RHEA-COMP:20101"/>
        <dbReference type="ChEBI" id="CHEBI:15377"/>
        <dbReference type="ChEBI" id="CHEBI:43474"/>
        <dbReference type="ChEBI" id="CHEBI:46858"/>
        <dbReference type="ChEBI" id="CHEBI:61978"/>
        <dbReference type="EC" id="3.1.3.48"/>
    </reaction>
</comment>
<evidence type="ECO:0000256" key="2">
    <source>
        <dbReference type="ARBA" id="ARBA00013064"/>
    </source>
</evidence>
<keyword evidence="9" id="KW-0325">Glycoprotein</keyword>
<keyword evidence="3 11" id="KW-0812">Transmembrane</keyword>
<evidence type="ECO:0000256" key="3">
    <source>
        <dbReference type="ARBA" id="ARBA00022692"/>
    </source>
</evidence>
<feature type="transmembrane region" description="Helical" evidence="11">
    <location>
        <begin position="575"/>
        <end position="597"/>
    </location>
</feature>
<dbReference type="PROSITE" id="PS50853">
    <property type="entry name" value="FN3"/>
    <property type="match status" value="1"/>
</dbReference>
<evidence type="ECO:0000256" key="5">
    <source>
        <dbReference type="ARBA" id="ARBA00022801"/>
    </source>
</evidence>
<dbReference type="PRINTS" id="PR00700">
    <property type="entry name" value="PRTYPHPHTASE"/>
</dbReference>
<dbReference type="PANTHER" id="PTHR46957">
    <property type="entry name" value="CYTOKINE RECEPTOR"/>
    <property type="match status" value="1"/>
</dbReference>
<keyword evidence="15" id="KW-1185">Reference proteome</keyword>
<dbReference type="PANTHER" id="PTHR46957:SF6">
    <property type="entry name" value="PROTEIN-TYROSINE-PHOSPHATASE"/>
    <property type="match status" value="1"/>
</dbReference>
<evidence type="ECO:0000313" key="15">
    <source>
        <dbReference type="Proteomes" id="UP000492821"/>
    </source>
</evidence>
<dbReference type="SUPFAM" id="SSF49265">
    <property type="entry name" value="Fibronectin type III"/>
    <property type="match status" value="2"/>
</dbReference>
<evidence type="ECO:0000256" key="10">
    <source>
        <dbReference type="ARBA" id="ARBA00051722"/>
    </source>
</evidence>
<proteinExistence type="predicted"/>
<organism evidence="15 16">
    <name type="scientific">Panagrellus redivivus</name>
    <name type="common">Microworm</name>
    <dbReference type="NCBI Taxonomy" id="6233"/>
    <lineage>
        <taxon>Eukaryota</taxon>
        <taxon>Metazoa</taxon>
        <taxon>Ecdysozoa</taxon>
        <taxon>Nematoda</taxon>
        <taxon>Chromadorea</taxon>
        <taxon>Rhabditida</taxon>
        <taxon>Tylenchina</taxon>
        <taxon>Panagrolaimomorpha</taxon>
        <taxon>Panagrolaimoidea</taxon>
        <taxon>Panagrolaimidae</taxon>
        <taxon>Panagrellus</taxon>
    </lineage>
</organism>
<keyword evidence="5" id="KW-0378">Hydrolase</keyword>
<keyword evidence="4" id="KW-0732">Signal</keyword>
<evidence type="ECO:0000256" key="9">
    <source>
        <dbReference type="ARBA" id="ARBA00023180"/>
    </source>
</evidence>
<dbReference type="SMART" id="SM00060">
    <property type="entry name" value="FN3"/>
    <property type="match status" value="3"/>
</dbReference>
<dbReference type="InterPro" id="IPR016130">
    <property type="entry name" value="Tyr_Pase_AS"/>
</dbReference>
<evidence type="ECO:0000256" key="6">
    <source>
        <dbReference type="ARBA" id="ARBA00022912"/>
    </source>
</evidence>
<accession>A0A7E4UZT9</accession>
<evidence type="ECO:0000313" key="16">
    <source>
        <dbReference type="WBParaSite" id="Pan_g14849.t1"/>
    </source>
</evidence>
<reference evidence="16" key="2">
    <citation type="submission" date="2020-10" db="UniProtKB">
        <authorList>
            <consortium name="WormBaseParasite"/>
        </authorList>
    </citation>
    <scope>IDENTIFICATION</scope>
</reference>
<dbReference type="Pfam" id="PF00041">
    <property type="entry name" value="fn3"/>
    <property type="match status" value="1"/>
</dbReference>
<dbReference type="PROSITE" id="PS50056">
    <property type="entry name" value="TYR_PHOSPHATASE_2"/>
    <property type="match status" value="2"/>
</dbReference>
<dbReference type="GO" id="GO:0016020">
    <property type="term" value="C:membrane"/>
    <property type="evidence" value="ECO:0007669"/>
    <property type="project" value="UniProtKB-SubCell"/>
</dbReference>
<evidence type="ECO:0000259" key="13">
    <source>
        <dbReference type="PROSITE" id="PS50056"/>
    </source>
</evidence>
<dbReference type="InterPro" id="IPR050713">
    <property type="entry name" value="RTP_Phos/Ushers"/>
</dbReference>
<keyword evidence="8 11" id="KW-0472">Membrane</keyword>
<reference evidence="15" key="1">
    <citation type="journal article" date="2013" name="Genetics">
        <title>The draft genome and transcriptome of Panagrellus redivivus are shaped by the harsh demands of a free-living lifestyle.</title>
        <authorList>
            <person name="Srinivasan J."/>
            <person name="Dillman A.R."/>
            <person name="Macchietto M.G."/>
            <person name="Heikkinen L."/>
            <person name="Lakso M."/>
            <person name="Fracchia K.M."/>
            <person name="Antoshechkin I."/>
            <person name="Mortazavi A."/>
            <person name="Wong G."/>
            <person name="Sternberg P.W."/>
        </authorList>
    </citation>
    <scope>NUCLEOTIDE SEQUENCE [LARGE SCALE GENOMIC DNA]</scope>
    <source>
        <strain evidence="15">MT8872</strain>
    </source>
</reference>
<dbReference type="InterPro" id="IPR029021">
    <property type="entry name" value="Prot-tyrosine_phosphatase-like"/>
</dbReference>
<dbReference type="Gene3D" id="3.90.190.10">
    <property type="entry name" value="Protein tyrosine phosphatase superfamily"/>
    <property type="match status" value="2"/>
</dbReference>